<dbReference type="Pfam" id="PF07995">
    <property type="entry name" value="GSDH"/>
    <property type="match status" value="1"/>
</dbReference>
<sequence length="384" mass="43262">MVVSEINKEREGAKMKKYFVIPLFSILFLLGCFANDQPNMKSEESKPVNGGEIAVEDEEESQTVNGYEIIAEDLDIPWAIEKSENTIYLSERPGNIVKVEDGETEAQSVHLEKELATAAEAGLLGVVLDPQFLETQLAYAYYTYEDEDGQFNRVVTLRLEDNVWQEESVLLDHIPSGNVHHGGRIKIGPDEKLYVATGDAAEPQIAQDRDSLGGKILRMNLDGSIPDDNPFPNSYVYSYGHRNPQGLTWSSNGTMYSSEHGQTANDEINEIKSGQNYGWPIIEGREEKEEMLSPLFTSGSEETWAPSGMDYYDGKLYVATLRGEAVLEFDLETGEQREVISDIGRVRDVYVNGNSLYFISNNTDGRGEPDENDDRLYRIWLKYY</sequence>
<reference evidence="2" key="1">
    <citation type="journal article" date="2014" name="Genome Announc.">
        <title>Draft Genome Sequences of Three Alkaliphilic Bacillus Strains, Bacillus wakoensis JCM 9140T, Bacillus akibai JCM 9157T, and Bacillus hemicellulosilyticus JCM 9152T.</title>
        <authorList>
            <person name="Yuki M."/>
            <person name="Oshima K."/>
            <person name="Suda W."/>
            <person name="Oshida Y."/>
            <person name="Kitamura K."/>
            <person name="Iida T."/>
            <person name="Hattori M."/>
            <person name="Ohkuma M."/>
        </authorList>
    </citation>
    <scope>NUCLEOTIDE SEQUENCE [LARGE SCALE GENOMIC DNA]</scope>
    <source>
        <strain evidence="2">JCM 9152</strain>
    </source>
</reference>
<name>W4QDW1_9BACI</name>
<dbReference type="SUPFAM" id="SSF50952">
    <property type="entry name" value="Soluble quinoprotein glucose dehydrogenase"/>
    <property type="match status" value="1"/>
</dbReference>
<keyword evidence="3" id="KW-1185">Reference proteome</keyword>
<organism evidence="2 3">
    <name type="scientific">Halalkalibacter hemicellulosilyticusJCM 9152</name>
    <dbReference type="NCBI Taxonomy" id="1236971"/>
    <lineage>
        <taxon>Bacteria</taxon>
        <taxon>Bacillati</taxon>
        <taxon>Bacillota</taxon>
        <taxon>Bacilli</taxon>
        <taxon>Bacillales</taxon>
        <taxon>Bacillaceae</taxon>
        <taxon>Halalkalibacter</taxon>
    </lineage>
</organism>
<feature type="domain" description="Glucose/Sorbosone dehydrogenase" evidence="1">
    <location>
        <begin position="74"/>
        <end position="366"/>
    </location>
</feature>
<proteinExistence type="predicted"/>
<dbReference type="EMBL" id="BAUU01000010">
    <property type="protein sequence ID" value="GAE30246.1"/>
    <property type="molecule type" value="Genomic_DNA"/>
</dbReference>
<dbReference type="Gene3D" id="2.120.10.30">
    <property type="entry name" value="TolB, C-terminal domain"/>
    <property type="match status" value="1"/>
</dbReference>
<evidence type="ECO:0000313" key="2">
    <source>
        <dbReference type="EMBL" id="GAE30246.1"/>
    </source>
</evidence>
<gene>
    <name evidence="2" type="ORF">JCM9152_1648</name>
</gene>
<dbReference type="AlphaFoldDB" id="W4QDW1"/>
<dbReference type="PANTHER" id="PTHR19328:SF13">
    <property type="entry name" value="HIPL1 PROTEIN"/>
    <property type="match status" value="1"/>
</dbReference>
<dbReference type="STRING" id="1236971.JCM9152_1648"/>
<dbReference type="InterPro" id="IPR011042">
    <property type="entry name" value="6-blade_b-propeller_TolB-like"/>
</dbReference>
<dbReference type="Proteomes" id="UP000018895">
    <property type="component" value="Unassembled WGS sequence"/>
</dbReference>
<evidence type="ECO:0000313" key="3">
    <source>
        <dbReference type="Proteomes" id="UP000018895"/>
    </source>
</evidence>
<comment type="caution">
    <text evidence="2">The sequence shown here is derived from an EMBL/GenBank/DDBJ whole genome shotgun (WGS) entry which is preliminary data.</text>
</comment>
<protein>
    <recommendedName>
        <fullName evidence="1">Glucose/Sorbosone dehydrogenase domain-containing protein</fullName>
    </recommendedName>
</protein>
<dbReference type="PANTHER" id="PTHR19328">
    <property type="entry name" value="HEDGEHOG-INTERACTING PROTEIN"/>
    <property type="match status" value="1"/>
</dbReference>
<evidence type="ECO:0000259" key="1">
    <source>
        <dbReference type="Pfam" id="PF07995"/>
    </source>
</evidence>
<dbReference type="InterPro" id="IPR012938">
    <property type="entry name" value="Glc/Sorbosone_DH"/>
</dbReference>
<dbReference type="InterPro" id="IPR011041">
    <property type="entry name" value="Quinoprot_gluc/sorb_DH_b-prop"/>
</dbReference>
<accession>W4QDW1</accession>